<dbReference type="WBParaSite" id="BPAG_0000893801-mRNA-1">
    <property type="protein sequence ID" value="BPAG_0000893801-mRNA-1"/>
    <property type="gene ID" value="BPAG_0000893801"/>
</dbReference>
<organism evidence="4">
    <name type="scientific">Brugia pahangi</name>
    <name type="common">Filarial nematode worm</name>
    <dbReference type="NCBI Taxonomy" id="6280"/>
    <lineage>
        <taxon>Eukaryota</taxon>
        <taxon>Metazoa</taxon>
        <taxon>Ecdysozoa</taxon>
        <taxon>Nematoda</taxon>
        <taxon>Chromadorea</taxon>
        <taxon>Rhabditida</taxon>
        <taxon>Spirurina</taxon>
        <taxon>Spiruromorpha</taxon>
        <taxon>Filarioidea</taxon>
        <taxon>Onchocercidae</taxon>
        <taxon>Brugia</taxon>
    </lineage>
</organism>
<reference evidence="2 3" key="2">
    <citation type="submission" date="2018-11" db="EMBL/GenBank/DDBJ databases">
        <authorList>
            <consortium name="Pathogen Informatics"/>
        </authorList>
    </citation>
    <scope>NUCLEOTIDE SEQUENCE [LARGE SCALE GENOMIC DNA]</scope>
</reference>
<dbReference type="EMBL" id="UZAD01013143">
    <property type="protein sequence ID" value="VDN90086.1"/>
    <property type="molecule type" value="Genomic_DNA"/>
</dbReference>
<dbReference type="AlphaFoldDB" id="A0A0N4TKQ7"/>
<proteinExistence type="predicted"/>
<evidence type="ECO:0000256" key="1">
    <source>
        <dbReference type="SAM" id="SignalP"/>
    </source>
</evidence>
<gene>
    <name evidence="2" type="ORF">BPAG_LOCUS8900</name>
</gene>
<feature type="signal peptide" evidence="1">
    <location>
        <begin position="1"/>
        <end position="22"/>
    </location>
</feature>
<sequence length="92" mass="10564">MCAQLSHSLLAMILFHTKLTIARTVTFTKSGTVEIIPPITATRLSPDSLSVKNREQKHSMEINRIRHSLLYFIHPHTRLLHLPVSIIVYHKL</sequence>
<reference evidence="4" key="1">
    <citation type="submission" date="2017-02" db="UniProtKB">
        <authorList>
            <consortium name="WormBaseParasite"/>
        </authorList>
    </citation>
    <scope>IDENTIFICATION</scope>
</reference>
<name>A0A0N4TKQ7_BRUPA</name>
<protein>
    <submittedName>
        <fullName evidence="4">Secreted protein</fullName>
    </submittedName>
</protein>
<evidence type="ECO:0000313" key="3">
    <source>
        <dbReference type="Proteomes" id="UP000278627"/>
    </source>
</evidence>
<keyword evidence="3" id="KW-1185">Reference proteome</keyword>
<dbReference type="Proteomes" id="UP000278627">
    <property type="component" value="Unassembled WGS sequence"/>
</dbReference>
<evidence type="ECO:0000313" key="4">
    <source>
        <dbReference type="WBParaSite" id="BPAG_0000893801-mRNA-1"/>
    </source>
</evidence>
<feature type="chain" id="PRO_5043122041" evidence="1">
    <location>
        <begin position="23"/>
        <end position="92"/>
    </location>
</feature>
<keyword evidence="1" id="KW-0732">Signal</keyword>
<evidence type="ECO:0000313" key="2">
    <source>
        <dbReference type="EMBL" id="VDN90086.1"/>
    </source>
</evidence>
<accession>A0A0N4TKQ7</accession>